<feature type="compositionally biased region" description="Basic and acidic residues" evidence="7">
    <location>
        <begin position="548"/>
        <end position="562"/>
    </location>
</feature>
<evidence type="ECO:0000256" key="4">
    <source>
        <dbReference type="ARBA" id="ARBA00023054"/>
    </source>
</evidence>
<comment type="caution">
    <text evidence="10">The sequence shown here is derived from an EMBL/GenBank/DDBJ whole genome shotgun (WGS) entry which is preliminary data.</text>
</comment>
<name>A0A8H6F8J8_9LECA</name>
<keyword evidence="2" id="KW-0963">Cytoplasm</keyword>
<feature type="region of interest" description="Disordered" evidence="7">
    <location>
        <begin position="435"/>
        <end position="468"/>
    </location>
</feature>
<comment type="subcellular location">
    <subcellularLocation>
        <location evidence="1">Cytoplasm</location>
        <location evidence="1">Cytoskeleton</location>
        <location evidence="1">Microtubule organizing center</location>
    </subcellularLocation>
</comment>
<evidence type="ECO:0000313" key="11">
    <source>
        <dbReference type="Proteomes" id="UP000593566"/>
    </source>
</evidence>
<dbReference type="GO" id="GO:0005737">
    <property type="term" value="C:cytoplasm"/>
    <property type="evidence" value="ECO:0007669"/>
    <property type="project" value="UniProtKB-ARBA"/>
</dbReference>
<feature type="region of interest" description="Disordered" evidence="7">
    <location>
        <begin position="362"/>
        <end position="420"/>
    </location>
</feature>
<dbReference type="InterPro" id="IPR019528">
    <property type="entry name" value="PACT_domain"/>
</dbReference>
<evidence type="ECO:0000256" key="3">
    <source>
        <dbReference type="ARBA" id="ARBA00022553"/>
    </source>
</evidence>
<evidence type="ECO:0000313" key="10">
    <source>
        <dbReference type="EMBL" id="KAF6219170.1"/>
    </source>
</evidence>
<feature type="region of interest" description="Disordered" evidence="7">
    <location>
        <begin position="126"/>
        <end position="155"/>
    </location>
</feature>
<feature type="domain" description="Centrosomin N-terminal motif 1" evidence="8">
    <location>
        <begin position="174"/>
        <end position="247"/>
    </location>
</feature>
<evidence type="ECO:0000259" key="9">
    <source>
        <dbReference type="Pfam" id="PF10495"/>
    </source>
</evidence>
<dbReference type="Pfam" id="PF10495">
    <property type="entry name" value="PACT_coil_coil"/>
    <property type="match status" value="1"/>
</dbReference>
<feature type="compositionally biased region" description="Polar residues" evidence="7">
    <location>
        <begin position="142"/>
        <end position="153"/>
    </location>
</feature>
<dbReference type="GO" id="GO:0005815">
    <property type="term" value="C:microtubule organizing center"/>
    <property type="evidence" value="ECO:0007669"/>
    <property type="project" value="UniProtKB-SubCell"/>
</dbReference>
<feature type="compositionally biased region" description="Basic and acidic residues" evidence="7">
    <location>
        <begin position="577"/>
        <end position="612"/>
    </location>
</feature>
<feature type="coiled-coil region" evidence="6">
    <location>
        <begin position="962"/>
        <end position="1201"/>
    </location>
</feature>
<evidence type="ECO:0000256" key="7">
    <source>
        <dbReference type="SAM" id="MobiDB-lite"/>
    </source>
</evidence>
<evidence type="ECO:0000259" key="8">
    <source>
        <dbReference type="Pfam" id="PF07989"/>
    </source>
</evidence>
<feature type="compositionally biased region" description="Basic and acidic residues" evidence="7">
    <location>
        <begin position="376"/>
        <end position="395"/>
    </location>
</feature>
<keyword evidence="11" id="KW-1185">Reference proteome</keyword>
<accession>A0A8H6F8J8</accession>
<proteinExistence type="predicted"/>
<evidence type="ECO:0000256" key="6">
    <source>
        <dbReference type="SAM" id="Coils"/>
    </source>
</evidence>
<dbReference type="Proteomes" id="UP000593566">
    <property type="component" value="Unassembled WGS sequence"/>
</dbReference>
<dbReference type="Pfam" id="PF07989">
    <property type="entry name" value="Cnn_1N"/>
    <property type="match status" value="1"/>
</dbReference>
<dbReference type="Gene3D" id="1.10.287.1490">
    <property type="match status" value="2"/>
</dbReference>
<keyword evidence="4 6" id="KW-0175">Coiled coil</keyword>
<keyword evidence="3" id="KW-0597">Phosphoprotein</keyword>
<evidence type="ECO:0000256" key="5">
    <source>
        <dbReference type="ARBA" id="ARBA00023212"/>
    </source>
</evidence>
<reference evidence="10 11" key="1">
    <citation type="journal article" date="2020" name="Genomics">
        <title>Complete, high-quality genomes from long-read metagenomic sequencing of two wolf lichen thalli reveals enigmatic genome architecture.</title>
        <authorList>
            <person name="McKenzie S.K."/>
            <person name="Walston R.F."/>
            <person name="Allen J.L."/>
        </authorList>
    </citation>
    <scope>NUCLEOTIDE SEQUENCE [LARGE SCALE GENOMIC DNA]</scope>
    <source>
        <strain evidence="10">WasteWater1</strain>
    </source>
</reference>
<evidence type="ECO:0000256" key="1">
    <source>
        <dbReference type="ARBA" id="ARBA00004267"/>
    </source>
</evidence>
<protein>
    <submittedName>
        <fullName evidence="10">Uncharacterized protein</fullName>
    </submittedName>
</protein>
<dbReference type="InterPro" id="IPR012943">
    <property type="entry name" value="Cnn_1N"/>
</dbReference>
<feature type="region of interest" description="Disordered" evidence="7">
    <location>
        <begin position="537"/>
        <end position="562"/>
    </location>
</feature>
<dbReference type="EMBL" id="JACCJB010000020">
    <property type="protein sequence ID" value="KAF6219170.1"/>
    <property type="molecule type" value="Genomic_DNA"/>
</dbReference>
<sequence length="1382" mass="157487">MAYIETPRTDAGNATFMTDGHDFENFSIEPSLLSPLKRKDDIVSQMRNGRGISLKTPRARVPLADRRNLPARTEFTPLLQSVAKKTLERKGKIGGAPETPAFLKASYQGGDSPGLPGGDVSGVYGSDLGSSVLGDGEGTPMPQVTSSSAQSTPLAVLPKRDAAGVLTDQGNMMTLREQENIINKIEKENFGLKLKIHFLEESLRKSGPGFNEAALKENTDLKVDKVTIQKELRQCRKNLSTVEREVEASKRHVEDLQEKAKRKHADETLRRQLEDLKSHLAAKESDLEDLRQRLECAEGDGQELEKLKGDIEDLEADLREKDRIIGERDDQIDKLKEQSRKDSDEFNEVCAELEASKTRIEDLEQEQEDSAQQAAKLREAHNELQDALEAKQKAEEDLDELRDEMSNKSINTKGLSRQLEDKANKLQDDLTSIREKHGQLQENFDDKSREASKLQEKLRDANQDADVREQRLKDQNELLRHEHESIVRKCESLTTKVEQAIKELQSRSEEKDLLHSRHDALTAESQTLQKDLTRAQANVQELEESLEDERHHAQDNDRQLRSEAKREIDRLSEEVDSLHRELEDKESQFATDQDHWESQRRGLQSQKERAEEQAAGLQRTISKLQETEGTLSGREMKLKEALESEKQRHKSEEAVLERQIQGLNADVDEKRQALDDLRSELSQAREDLRVSQREQTIVEEKVQALEDEVEVLQNGLDDEADKAREEMQAAEQQADDLRSSLTAAKKELAQVQDSNLERSGEAVNGLNTRLHAADEQLRQVKAEKQSLQDKLATVNLDLRALQSSSAKIEAERDEVRSQLEQMRSQVDETFKFDQEKLDLRTSKLKLENDIGRLREEKKGLIEKNAAVERELESEIQRATSDEGRLNEDILDLQRKLNAASGGRDRELAAARQKIQRLEVRVDELEGLTGKLEDNGETVAELSMTQKDLAKARKKEAEYIQREAAQKEGLRDLRQKVTRLERQSHEQEIARLTLDSPKSSVGDSARKNELFQVQHQLADASQQLREARAKSKDDLKTLQRRLTESECQVQSNLDAYEQQREQLEAELSAIRNEQDTILAKNTTATQTISRLRTRISSLENDVRVHRQATTADVTLAEERKDLHEMLKDAKLTAEDLQVQINSRESQLESVSIREKDLRAQLKRVREERTLQTHRSTALSTELENVQSRYERAVDNLTRQQHNWDEERKAMASRVRFANTSISSLHANDNQNLEMIQKKHMGELKGLAKQIQWLRAKCTREEGFRSGLVYEKKFLLMQIEMFEACNQIDLNLLSDMGITPGPSSPRLRLGDSLRGKLGKTEQTRLSLRAVGFMVMASCRMTRMSKEWAGQRRVRDALSKKLEGMMEAKKGKINSGSLDLANDKV</sequence>
<dbReference type="RefSeq" id="XP_037148605.1">
    <property type="nucleotide sequence ID" value="XM_037295907.1"/>
</dbReference>
<feature type="domain" description="Pericentrin/AKAP-450 centrosomal targeting" evidence="9">
    <location>
        <begin position="1255"/>
        <end position="1345"/>
    </location>
</feature>
<dbReference type="PANTHER" id="PTHR18937">
    <property type="entry name" value="STRUCTURAL MAINTENANCE OF CHROMOSOMES SMC FAMILY MEMBER"/>
    <property type="match status" value="1"/>
</dbReference>
<feature type="region of interest" description="Disordered" evidence="7">
    <location>
        <begin position="577"/>
        <end position="618"/>
    </location>
</feature>
<gene>
    <name evidence="10" type="ORF">HO133_004995</name>
</gene>
<evidence type="ECO:0000256" key="2">
    <source>
        <dbReference type="ARBA" id="ARBA00022490"/>
    </source>
</evidence>
<dbReference type="GeneID" id="59333401"/>
<keyword evidence="5" id="KW-0206">Cytoskeleton</keyword>
<organism evidence="10 11">
    <name type="scientific">Letharia lupina</name>
    <dbReference type="NCBI Taxonomy" id="560253"/>
    <lineage>
        <taxon>Eukaryota</taxon>
        <taxon>Fungi</taxon>
        <taxon>Dikarya</taxon>
        <taxon>Ascomycota</taxon>
        <taxon>Pezizomycotina</taxon>
        <taxon>Lecanoromycetes</taxon>
        <taxon>OSLEUM clade</taxon>
        <taxon>Lecanoromycetidae</taxon>
        <taxon>Lecanorales</taxon>
        <taxon>Lecanorineae</taxon>
        <taxon>Parmeliaceae</taxon>
        <taxon>Letharia</taxon>
    </lineage>
</organism>